<reference evidence="2" key="1">
    <citation type="journal article" date="2015" name="Nature">
        <title>Complex archaea that bridge the gap between prokaryotes and eukaryotes.</title>
        <authorList>
            <person name="Spang A."/>
            <person name="Saw J.H."/>
            <person name="Jorgensen S.L."/>
            <person name="Zaremba-Niedzwiedzka K."/>
            <person name="Martijn J."/>
            <person name="Lind A.E."/>
            <person name="van Eijk R."/>
            <person name="Schleper C."/>
            <person name="Guy L."/>
            <person name="Ettema T.J."/>
        </authorList>
    </citation>
    <scope>NUCLEOTIDE SEQUENCE</scope>
</reference>
<feature type="transmembrane region" description="Helical" evidence="1">
    <location>
        <begin position="6"/>
        <end position="23"/>
    </location>
</feature>
<proteinExistence type="predicted"/>
<feature type="transmembrane region" description="Helical" evidence="1">
    <location>
        <begin position="35"/>
        <end position="55"/>
    </location>
</feature>
<evidence type="ECO:0000313" key="2">
    <source>
        <dbReference type="EMBL" id="KKM80729.1"/>
    </source>
</evidence>
<accession>A0A0F9KEQ0</accession>
<name>A0A0F9KEQ0_9ZZZZ</name>
<keyword evidence="1" id="KW-1133">Transmembrane helix</keyword>
<dbReference type="AlphaFoldDB" id="A0A0F9KEQ0"/>
<comment type="caution">
    <text evidence="2">The sequence shown here is derived from an EMBL/GenBank/DDBJ whole genome shotgun (WGS) entry which is preliminary data.</text>
</comment>
<sequence>MTALKILLGFTTMTAGGFLLVTTGTPDLLIADAGFLHYVQVAAGFAVMILGYATVHTTGRESN</sequence>
<keyword evidence="1" id="KW-0472">Membrane</keyword>
<protein>
    <submittedName>
        <fullName evidence="2">Uncharacterized protein</fullName>
    </submittedName>
</protein>
<evidence type="ECO:0000256" key="1">
    <source>
        <dbReference type="SAM" id="Phobius"/>
    </source>
</evidence>
<organism evidence="2">
    <name type="scientific">marine sediment metagenome</name>
    <dbReference type="NCBI Taxonomy" id="412755"/>
    <lineage>
        <taxon>unclassified sequences</taxon>
        <taxon>metagenomes</taxon>
        <taxon>ecological metagenomes</taxon>
    </lineage>
</organism>
<keyword evidence="1" id="KW-0812">Transmembrane</keyword>
<gene>
    <name evidence="2" type="ORF">LCGC14_1336870</name>
</gene>
<dbReference type="EMBL" id="LAZR01008136">
    <property type="protein sequence ID" value="KKM80729.1"/>
    <property type="molecule type" value="Genomic_DNA"/>
</dbReference>